<dbReference type="AlphaFoldDB" id="A0A1D2VFL8"/>
<sequence>MFFRRNQFIVKNQQVVISGGSQGLGLEFAKALFHRGAHVTIVARTVEKLQNSIKEIEPFRVDKSQELSYIDADVSVYSGCERVFNSLKRSPQIVLCCAGSSIPKLFLDLDGETLEDGIKVNYNTALFFSHAALKKMSQLDQVPEQKRHILFFSSTVAFYSFIGYAQYAPLKAAIRNLADLLGQESIPYNVKISTIFPGNFISEGFLEEQKTKPEITSIIEGPSNPISVSKCCEIILNQLDKGQSIVTTDSITYVLHCLMLGSSPRSHYLLQSLVGIVLIFLAPLLSWFMDRQVYDYFNKNPDLVPRSHTDNPSNELSVENKIEQKKEKKL</sequence>
<keyword evidence="7" id="KW-0746">Sphingolipid metabolism</keyword>
<dbReference type="GO" id="GO:0005811">
    <property type="term" value="C:lipid droplet"/>
    <property type="evidence" value="ECO:0007669"/>
    <property type="project" value="EnsemblFungi"/>
</dbReference>
<feature type="transmembrane region" description="Helical" evidence="17">
    <location>
        <begin position="268"/>
        <end position="289"/>
    </location>
</feature>
<comment type="pathway">
    <text evidence="3">Sphingolipid metabolism.</text>
</comment>
<evidence type="ECO:0000256" key="10">
    <source>
        <dbReference type="ARBA" id="ARBA00026112"/>
    </source>
</evidence>
<dbReference type="Pfam" id="PF00106">
    <property type="entry name" value="adh_short"/>
    <property type="match status" value="1"/>
</dbReference>
<dbReference type="RefSeq" id="XP_020046771.1">
    <property type="nucleotide sequence ID" value="XM_020194937.1"/>
</dbReference>
<evidence type="ECO:0000256" key="8">
    <source>
        <dbReference type="ARBA" id="ARBA00023002"/>
    </source>
</evidence>
<keyword evidence="17" id="KW-1133">Transmembrane helix</keyword>
<proteinExistence type="inferred from homology"/>
<evidence type="ECO:0000256" key="11">
    <source>
        <dbReference type="ARBA" id="ARBA00026241"/>
    </source>
</evidence>
<evidence type="ECO:0000256" key="3">
    <source>
        <dbReference type="ARBA" id="ARBA00004991"/>
    </source>
</evidence>
<reference evidence="19" key="1">
    <citation type="submission" date="2016-05" db="EMBL/GenBank/DDBJ databases">
        <title>Comparative genomics of biotechnologically important yeasts.</title>
        <authorList>
            <consortium name="DOE Joint Genome Institute"/>
            <person name="Riley R."/>
            <person name="Haridas S."/>
            <person name="Wolfe K.H."/>
            <person name="Lopes M.R."/>
            <person name="Hittinger C.T."/>
            <person name="Goker M."/>
            <person name="Salamov A."/>
            <person name="Wisecaver J."/>
            <person name="Long T.M."/>
            <person name="Aerts A.L."/>
            <person name="Barry K."/>
            <person name="Choi C."/>
            <person name="Clum A."/>
            <person name="Coughlan A.Y."/>
            <person name="Deshpande S."/>
            <person name="Douglass A.P."/>
            <person name="Hanson S.J."/>
            <person name="Klenk H.-P."/>
            <person name="Labutti K."/>
            <person name="Lapidus A."/>
            <person name="Lindquist E."/>
            <person name="Lipzen A."/>
            <person name="Meier-Kolthoff J.P."/>
            <person name="Ohm R.A."/>
            <person name="Otillar R.P."/>
            <person name="Pangilinan J."/>
            <person name="Peng Y."/>
            <person name="Rokas A."/>
            <person name="Rosa C.A."/>
            <person name="Scheuner C."/>
            <person name="Sibirny A.A."/>
            <person name="Slot J.C."/>
            <person name="Stielow J.B."/>
            <person name="Sun H."/>
            <person name="Kurtzman C.P."/>
            <person name="Blackwell M."/>
            <person name="Grigoriev I.V."/>
            <person name="Jeffries T.W."/>
        </authorList>
    </citation>
    <scope>NUCLEOTIDE SEQUENCE [LARGE SCALE GENOMIC DNA]</scope>
    <source>
        <strain evidence="19">DSM 1968</strain>
    </source>
</reference>
<keyword evidence="17" id="KW-0472">Membrane</keyword>
<evidence type="ECO:0000256" key="16">
    <source>
        <dbReference type="SAM" id="MobiDB-lite"/>
    </source>
</evidence>
<evidence type="ECO:0000256" key="4">
    <source>
        <dbReference type="ARBA" id="ARBA00006484"/>
    </source>
</evidence>
<comment type="subcellular location">
    <subcellularLocation>
        <location evidence="1">Endoplasmic reticulum</location>
    </subcellularLocation>
</comment>
<dbReference type="SUPFAM" id="SSF51735">
    <property type="entry name" value="NAD(P)-binding Rossmann-fold domains"/>
    <property type="match status" value="1"/>
</dbReference>
<organism evidence="18 19">
    <name type="scientific">Ascoidea rubescens DSM 1968</name>
    <dbReference type="NCBI Taxonomy" id="1344418"/>
    <lineage>
        <taxon>Eukaryota</taxon>
        <taxon>Fungi</taxon>
        <taxon>Dikarya</taxon>
        <taxon>Ascomycota</taxon>
        <taxon>Saccharomycotina</taxon>
        <taxon>Saccharomycetes</taxon>
        <taxon>Ascoideaceae</taxon>
        <taxon>Ascoidea</taxon>
    </lineage>
</organism>
<evidence type="ECO:0000256" key="15">
    <source>
        <dbReference type="ARBA" id="ARBA00048930"/>
    </source>
</evidence>
<dbReference type="GO" id="GO:0005789">
    <property type="term" value="C:endoplasmic reticulum membrane"/>
    <property type="evidence" value="ECO:0007669"/>
    <property type="project" value="TreeGrafter"/>
</dbReference>
<dbReference type="InterPro" id="IPR036291">
    <property type="entry name" value="NAD(P)-bd_dom_sf"/>
</dbReference>
<comment type="catalytic activity">
    <reaction evidence="15">
        <text>sphinganine + NADP(+) = 3-oxosphinganine + NADPH + H(+)</text>
        <dbReference type="Rhea" id="RHEA:22640"/>
        <dbReference type="ChEBI" id="CHEBI:15378"/>
        <dbReference type="ChEBI" id="CHEBI:57783"/>
        <dbReference type="ChEBI" id="CHEBI:57817"/>
        <dbReference type="ChEBI" id="CHEBI:58299"/>
        <dbReference type="ChEBI" id="CHEBI:58349"/>
        <dbReference type="EC" id="1.1.1.102"/>
    </reaction>
    <physiologicalReaction direction="right-to-left" evidence="15">
        <dbReference type="Rhea" id="RHEA:22642"/>
    </physiologicalReaction>
</comment>
<dbReference type="PANTHER" id="PTHR43550">
    <property type="entry name" value="3-KETODIHYDROSPHINGOSINE REDUCTASE"/>
    <property type="match status" value="1"/>
</dbReference>
<dbReference type="EC" id="1.1.1.102" evidence="10"/>
<comment type="pathway">
    <text evidence="2">Lipid metabolism; sphingolipid metabolism.</text>
</comment>
<dbReference type="FunCoup" id="A0A1D2VFL8">
    <property type="interactions" value="101"/>
</dbReference>
<dbReference type="GO" id="GO:0006666">
    <property type="term" value="P:3-keto-sphinganine metabolic process"/>
    <property type="evidence" value="ECO:0007669"/>
    <property type="project" value="EnsemblFungi"/>
</dbReference>
<keyword evidence="19" id="KW-1185">Reference proteome</keyword>
<dbReference type="UniPathway" id="UPA00222"/>
<evidence type="ECO:0000256" key="9">
    <source>
        <dbReference type="ARBA" id="ARBA00023098"/>
    </source>
</evidence>
<dbReference type="PANTHER" id="PTHR43550:SF3">
    <property type="entry name" value="3-KETODIHYDROSPHINGOSINE REDUCTASE"/>
    <property type="match status" value="1"/>
</dbReference>
<dbReference type="Gene3D" id="3.40.50.720">
    <property type="entry name" value="NAD(P)-binding Rossmann-like Domain"/>
    <property type="match status" value="1"/>
</dbReference>
<keyword evidence="6" id="KW-0521">NADP</keyword>
<evidence type="ECO:0000256" key="13">
    <source>
        <dbReference type="ARBA" id="ARBA00032891"/>
    </source>
</evidence>
<evidence type="ECO:0000256" key="12">
    <source>
        <dbReference type="ARBA" id="ARBA00029797"/>
    </source>
</evidence>
<comment type="similarity">
    <text evidence="4">Belongs to the short-chain dehydrogenases/reductases (SDR) family.</text>
</comment>
<keyword evidence="17" id="KW-0812">Transmembrane</keyword>
<feature type="compositionally biased region" description="Basic and acidic residues" evidence="16">
    <location>
        <begin position="318"/>
        <end position="330"/>
    </location>
</feature>
<dbReference type="GO" id="GO:0030148">
    <property type="term" value="P:sphingolipid biosynthetic process"/>
    <property type="evidence" value="ECO:0007669"/>
    <property type="project" value="EnsemblFungi"/>
</dbReference>
<feature type="region of interest" description="Disordered" evidence="16">
    <location>
        <begin position="304"/>
        <end position="330"/>
    </location>
</feature>
<evidence type="ECO:0000256" key="7">
    <source>
        <dbReference type="ARBA" id="ARBA00022919"/>
    </source>
</evidence>
<gene>
    <name evidence="18" type="ORF">ASCRUDRAFT_8684</name>
</gene>
<comment type="function">
    <text evidence="14">Catalyzes the reduction of 3'-oxosphinganine (3-ketodihydrosphingosine/KDS) to sphinganine (dihydrosphingosine/DHS), the second step of de novo sphingolipid biosynthesis.</text>
</comment>
<evidence type="ECO:0000256" key="14">
    <source>
        <dbReference type="ARBA" id="ARBA00044737"/>
    </source>
</evidence>
<dbReference type="CDD" id="cd08939">
    <property type="entry name" value="KDSR-like_SDR_c"/>
    <property type="match status" value="1"/>
</dbReference>
<dbReference type="EMBL" id="KV454482">
    <property type="protein sequence ID" value="ODV60464.1"/>
    <property type="molecule type" value="Genomic_DNA"/>
</dbReference>
<dbReference type="Proteomes" id="UP000095038">
    <property type="component" value="Unassembled WGS sequence"/>
</dbReference>
<evidence type="ECO:0000313" key="18">
    <source>
        <dbReference type="EMBL" id="ODV60464.1"/>
    </source>
</evidence>
<evidence type="ECO:0000313" key="19">
    <source>
        <dbReference type="Proteomes" id="UP000095038"/>
    </source>
</evidence>
<protein>
    <recommendedName>
        <fullName evidence="11">3-ketodihydrosphingosine reductase TSC10</fullName>
        <ecNumber evidence="10">1.1.1.102</ecNumber>
    </recommendedName>
    <alternativeName>
        <fullName evidence="13">3-dehydrosphinganine reductase</fullName>
    </alternativeName>
    <alternativeName>
        <fullName evidence="12">KDS reductase</fullName>
    </alternativeName>
</protein>
<dbReference type="GeneID" id="30968573"/>
<evidence type="ECO:0000256" key="5">
    <source>
        <dbReference type="ARBA" id="ARBA00022824"/>
    </source>
</evidence>
<dbReference type="STRING" id="1344418.A0A1D2VFL8"/>
<evidence type="ECO:0000256" key="1">
    <source>
        <dbReference type="ARBA" id="ARBA00004240"/>
    </source>
</evidence>
<evidence type="ECO:0000256" key="6">
    <source>
        <dbReference type="ARBA" id="ARBA00022857"/>
    </source>
</evidence>
<name>A0A1D2VFL8_9ASCO</name>
<dbReference type="InterPro" id="IPR002347">
    <property type="entry name" value="SDR_fam"/>
</dbReference>
<evidence type="ECO:0000256" key="17">
    <source>
        <dbReference type="SAM" id="Phobius"/>
    </source>
</evidence>
<keyword evidence="9" id="KW-0443">Lipid metabolism</keyword>
<dbReference type="OrthoDB" id="10267115at2759"/>
<keyword evidence="5" id="KW-0256">Endoplasmic reticulum</keyword>
<keyword evidence="8" id="KW-0560">Oxidoreductase</keyword>
<dbReference type="GO" id="GO:0047560">
    <property type="term" value="F:3-dehydrosphinganine reductase activity"/>
    <property type="evidence" value="ECO:0007669"/>
    <property type="project" value="UniProtKB-EC"/>
</dbReference>
<dbReference type="InterPro" id="IPR045022">
    <property type="entry name" value="KDSR-like"/>
</dbReference>
<dbReference type="InParanoid" id="A0A1D2VFL8"/>
<accession>A0A1D2VFL8</accession>
<evidence type="ECO:0000256" key="2">
    <source>
        <dbReference type="ARBA" id="ARBA00004760"/>
    </source>
</evidence>
<dbReference type="PRINTS" id="PR00081">
    <property type="entry name" value="GDHRDH"/>
</dbReference>